<keyword evidence="2" id="KW-1185">Reference proteome</keyword>
<dbReference type="PROSITE" id="PS51257">
    <property type="entry name" value="PROKAR_LIPOPROTEIN"/>
    <property type="match status" value="1"/>
</dbReference>
<protein>
    <recommendedName>
        <fullName evidence="3">DUF5105 domain-containing protein</fullName>
    </recommendedName>
</protein>
<dbReference type="Proteomes" id="UP001600943">
    <property type="component" value="Unassembled WGS sequence"/>
</dbReference>
<proteinExistence type="predicted"/>
<sequence>MKQKSIRVLLVAILGILITSCSREKTFDAAGYVKSTLDAVYHKEYAEYAKIQGISEKEARKIFEQDFKERINLEFDGVDRISQEEIQKYAALKSKIDKLAKYDVLESEKTKDSDYTVKIQIEPSNIYQTLEQSATDVSNEKITQGIEETEPGVFAAVLTESLQRSIDGNKYGEKTIIEVIVTKENANSYILEESQMAKIREALFPNI</sequence>
<organism evidence="1 2">
    <name type="scientific">Blautia hominis</name>
    <dbReference type="NCBI Taxonomy" id="2025493"/>
    <lineage>
        <taxon>Bacteria</taxon>
        <taxon>Bacillati</taxon>
        <taxon>Bacillota</taxon>
        <taxon>Clostridia</taxon>
        <taxon>Lachnospirales</taxon>
        <taxon>Lachnospiraceae</taxon>
        <taxon>Blautia</taxon>
    </lineage>
</organism>
<dbReference type="EMBL" id="BAABYW010000001">
    <property type="protein sequence ID" value="GAA6410192.1"/>
    <property type="molecule type" value="Genomic_DNA"/>
</dbReference>
<evidence type="ECO:0008006" key="3">
    <source>
        <dbReference type="Google" id="ProtNLM"/>
    </source>
</evidence>
<reference evidence="1 2" key="1">
    <citation type="submission" date="2024-04" db="EMBL/GenBank/DDBJ databases">
        <title>Defined microbial consortia suppress multidrug-resistant proinflammatory Enterobacteriaceae via ecological control.</title>
        <authorList>
            <person name="Furuichi M."/>
            <person name="Kawaguchi T."/>
            <person name="Pust M."/>
            <person name="Yasuma K."/>
            <person name="Plichta D."/>
            <person name="Hasegawa N."/>
            <person name="Ohya T."/>
            <person name="Bhattarai S."/>
            <person name="Sasajima S."/>
            <person name="Aoto Y."/>
            <person name="Tuganbaev T."/>
            <person name="Yaginuma M."/>
            <person name="Ueda M."/>
            <person name="Okahashi N."/>
            <person name="Amafuji K."/>
            <person name="Kiridooshi Y."/>
            <person name="Sugita K."/>
            <person name="Strazar M."/>
            <person name="Skelly A."/>
            <person name="Suda W."/>
            <person name="Hattori M."/>
            <person name="Nakamoto N."/>
            <person name="Caballero S."/>
            <person name="Norman J."/>
            <person name="Olle B."/>
            <person name="Tanoue T."/>
            <person name="Arita M."/>
            <person name="Bucci V."/>
            <person name="Atarashi K."/>
            <person name="Xavier R."/>
            <person name="Honda K."/>
        </authorList>
    </citation>
    <scope>NUCLEOTIDE SEQUENCE [LARGE SCALE GENOMIC DNA]</scope>
    <source>
        <strain evidence="2">k04-0078-D8-1</strain>
    </source>
</reference>
<gene>
    <name evidence="1" type="ORF">K040078D81_43090</name>
</gene>
<evidence type="ECO:0000313" key="1">
    <source>
        <dbReference type="EMBL" id="GAA6410192.1"/>
    </source>
</evidence>
<evidence type="ECO:0000313" key="2">
    <source>
        <dbReference type="Proteomes" id="UP001600943"/>
    </source>
</evidence>
<name>A0ABQ0BFF7_9FIRM</name>
<comment type="caution">
    <text evidence="1">The sequence shown here is derived from an EMBL/GenBank/DDBJ whole genome shotgun (WGS) entry which is preliminary data.</text>
</comment>
<dbReference type="RefSeq" id="WP_390408432.1">
    <property type="nucleotide sequence ID" value="NZ_BAABYW010000001.1"/>
</dbReference>
<accession>A0ABQ0BFF7</accession>